<keyword evidence="4 6" id="KW-1133">Transmembrane helix</keyword>
<evidence type="ECO:0000313" key="10">
    <source>
        <dbReference type="Proteomes" id="UP000002194"/>
    </source>
</evidence>
<dbReference type="InterPro" id="IPR015414">
    <property type="entry name" value="TMEM64"/>
</dbReference>
<organism evidence="9 10">
    <name type="scientific">Nitratidesulfovibrio vulgaris (strain ATCC 29579 / DSM 644 / CCUG 34227 / NCIMB 8303 / VKM B-1760 / Hildenborough)</name>
    <name type="common">Desulfovibrio vulgaris</name>
    <dbReference type="NCBI Taxonomy" id="882"/>
    <lineage>
        <taxon>Bacteria</taxon>
        <taxon>Pseudomonadati</taxon>
        <taxon>Thermodesulfobacteriota</taxon>
        <taxon>Desulfovibrionia</taxon>
        <taxon>Desulfovibrionales</taxon>
        <taxon>Desulfovibrionaceae</taxon>
        <taxon>Nitratidesulfovibrio</taxon>
    </lineage>
</organism>
<dbReference type="HOGENOM" id="CLU_038944_7_0_7"/>
<feature type="region of interest" description="Disordered" evidence="7">
    <location>
        <begin position="1"/>
        <end position="64"/>
    </location>
</feature>
<keyword evidence="5 6" id="KW-0472">Membrane</keyword>
<comment type="subcellular location">
    <subcellularLocation>
        <location evidence="1 6">Cell membrane</location>
        <topology evidence="1 6">Multi-pass membrane protein</topology>
    </subcellularLocation>
</comment>
<evidence type="ECO:0000256" key="5">
    <source>
        <dbReference type="ARBA" id="ARBA00023136"/>
    </source>
</evidence>
<dbReference type="EnsemblBacteria" id="AAS95516">
    <property type="protein sequence ID" value="AAS95516"/>
    <property type="gene ID" value="DVU_1036"/>
</dbReference>
<proteinExistence type="inferred from homology"/>
<reference evidence="9 10" key="1">
    <citation type="journal article" date="2004" name="Nat. Biotechnol.">
        <title>The genome sequence of the anaerobic, sulfate-reducing bacterium Desulfovibrio vulgaris Hildenborough.</title>
        <authorList>
            <person name="Heidelberg J.F."/>
            <person name="Seshadri R."/>
            <person name="Haveman S.A."/>
            <person name="Hemme C.L."/>
            <person name="Paulsen I.T."/>
            <person name="Kolonay J.F."/>
            <person name="Eisen J.A."/>
            <person name="Ward N."/>
            <person name="Methe B."/>
            <person name="Brinkac L.M."/>
            <person name="Daugherty S.C."/>
            <person name="Deboy R.T."/>
            <person name="Dodson R.J."/>
            <person name="Durkin A.S."/>
            <person name="Madupu R."/>
            <person name="Nelson W.C."/>
            <person name="Sullivan S.A."/>
            <person name="Fouts D."/>
            <person name="Haft D.H."/>
            <person name="Selengut J."/>
            <person name="Peterson J.D."/>
            <person name="Davidsen T.M."/>
            <person name="Zafar N."/>
            <person name="Zhou L."/>
            <person name="Radune D."/>
            <person name="Dimitrov G."/>
            <person name="Hance M."/>
            <person name="Tran K."/>
            <person name="Khouri H."/>
            <person name="Gill J."/>
            <person name="Utterback T.R."/>
            <person name="Feldblyum T.V."/>
            <person name="Wall J.D."/>
            <person name="Voordouw G."/>
            <person name="Fraser C.M."/>
        </authorList>
    </citation>
    <scope>NUCLEOTIDE SEQUENCE [LARGE SCALE GENOMIC DNA]</scope>
    <source>
        <strain evidence="10">ATCC 29579 / DSM 644 / NCIMB 8303 / VKM B-1760 / Hildenborough</strain>
    </source>
</reference>
<dbReference type="eggNOG" id="COG0398">
    <property type="taxonomic scope" value="Bacteria"/>
</dbReference>
<dbReference type="InterPro" id="IPR032816">
    <property type="entry name" value="VTT_dom"/>
</dbReference>
<dbReference type="PATRIC" id="fig|882.5.peg.974"/>
<evidence type="ECO:0000256" key="4">
    <source>
        <dbReference type="ARBA" id="ARBA00022989"/>
    </source>
</evidence>
<dbReference type="PhylomeDB" id="Q72D93"/>
<dbReference type="Pfam" id="PF09335">
    <property type="entry name" value="VTT_dom"/>
    <property type="match status" value="1"/>
</dbReference>
<evidence type="ECO:0000313" key="9">
    <source>
        <dbReference type="EMBL" id="AAS95516.1"/>
    </source>
</evidence>
<feature type="domain" description="VTT" evidence="8">
    <location>
        <begin position="134"/>
        <end position="251"/>
    </location>
</feature>
<dbReference type="OrthoDB" id="9779114at2"/>
<dbReference type="KEGG" id="dvu:DVU_1036"/>
<feature type="transmembrane region" description="Helical" evidence="6">
    <location>
        <begin position="199"/>
        <end position="224"/>
    </location>
</feature>
<dbReference type="EMBL" id="AE017285">
    <property type="protein sequence ID" value="AAS95516.1"/>
    <property type="molecule type" value="Genomic_DNA"/>
</dbReference>
<accession>Q72D93</accession>
<protein>
    <recommendedName>
        <fullName evidence="6">TVP38/TMEM64 family membrane protein</fullName>
    </recommendedName>
</protein>
<dbReference type="PaxDb" id="882-DVU_1036"/>
<evidence type="ECO:0000256" key="3">
    <source>
        <dbReference type="ARBA" id="ARBA00022692"/>
    </source>
</evidence>
<dbReference type="Proteomes" id="UP000002194">
    <property type="component" value="Chromosome"/>
</dbReference>
<keyword evidence="2 6" id="KW-1003">Cell membrane</keyword>
<dbReference type="GO" id="GO:0005886">
    <property type="term" value="C:plasma membrane"/>
    <property type="evidence" value="ECO:0007669"/>
    <property type="project" value="UniProtKB-SubCell"/>
</dbReference>
<feature type="transmembrane region" description="Helical" evidence="6">
    <location>
        <begin position="148"/>
        <end position="176"/>
    </location>
</feature>
<dbReference type="AlphaFoldDB" id="Q72D93"/>
<feature type="transmembrane region" description="Helical" evidence="6">
    <location>
        <begin position="230"/>
        <end position="250"/>
    </location>
</feature>
<feature type="transmembrane region" description="Helical" evidence="6">
    <location>
        <begin position="73"/>
        <end position="95"/>
    </location>
</feature>
<evidence type="ECO:0000256" key="6">
    <source>
        <dbReference type="RuleBase" id="RU366058"/>
    </source>
</evidence>
<evidence type="ECO:0000256" key="7">
    <source>
        <dbReference type="SAM" id="MobiDB-lite"/>
    </source>
</evidence>
<name>Q72D93_NITV2</name>
<evidence type="ECO:0000259" key="8">
    <source>
        <dbReference type="Pfam" id="PF09335"/>
    </source>
</evidence>
<dbReference type="PANTHER" id="PTHR12677">
    <property type="entry name" value="GOLGI APPARATUS MEMBRANE PROTEIN TVP38-RELATED"/>
    <property type="match status" value="1"/>
</dbReference>
<dbReference type="PANTHER" id="PTHR12677:SF59">
    <property type="entry name" value="GOLGI APPARATUS MEMBRANE PROTEIN TVP38-RELATED"/>
    <property type="match status" value="1"/>
</dbReference>
<dbReference type="STRING" id="882.DVU_1036"/>
<keyword evidence="3 6" id="KW-0812">Transmembrane</keyword>
<comment type="similarity">
    <text evidence="6">Belongs to the TVP38/TMEM64 family.</text>
</comment>
<sequence>MTSGDSGDMKHGAREAVTVGPGGSAGETDVDTPVRGQATEERIVLPWGTGQTGDEAVSPSAASGGRGRTFVRVALLGLVGVALAGFWFAGGSDLLTLERLRASHDTLVSIYRESPVASVLVFSLVYVAATALSFPGAAVLTLGGASVFGFWVSLVAVSFASTVGATLAFMGARYVFRDWVARRFMEPMRRVDEGVRKDGLFYLFSLRLVPVVPFFLVNLLMGLTRMPTRTYYWVSQVGMLPGTAVYVYAGQELGRIRTTADIFSPGLVAAFVLLAVFPWMTRSALAWYRARRMD</sequence>
<feature type="transmembrane region" description="Helical" evidence="6">
    <location>
        <begin position="262"/>
        <end position="280"/>
    </location>
</feature>
<gene>
    <name evidence="9" type="ordered locus">DVU_1036</name>
</gene>
<feature type="transmembrane region" description="Helical" evidence="6">
    <location>
        <begin position="116"/>
        <end position="142"/>
    </location>
</feature>
<evidence type="ECO:0000256" key="1">
    <source>
        <dbReference type="ARBA" id="ARBA00004651"/>
    </source>
</evidence>
<evidence type="ECO:0000256" key="2">
    <source>
        <dbReference type="ARBA" id="ARBA00022475"/>
    </source>
</evidence>
<keyword evidence="10" id="KW-1185">Reference proteome</keyword>